<keyword evidence="23" id="KW-1185">Reference proteome</keyword>
<evidence type="ECO:0000259" key="21">
    <source>
        <dbReference type="PROSITE" id="PS50280"/>
    </source>
</evidence>
<evidence type="ECO:0000259" key="20">
    <source>
        <dbReference type="PROSITE" id="PS50157"/>
    </source>
</evidence>
<dbReference type="Proteomes" id="UP000314983">
    <property type="component" value="Chromosome 22"/>
</dbReference>
<keyword evidence="16" id="KW-0539">Nucleus</keyword>
<evidence type="ECO:0000313" key="23">
    <source>
        <dbReference type="Proteomes" id="UP000314983"/>
    </source>
</evidence>
<keyword evidence="11" id="KW-0862">Zinc</keyword>
<dbReference type="GO" id="GO:0000978">
    <property type="term" value="F:RNA polymerase II cis-regulatory region sequence-specific DNA binding"/>
    <property type="evidence" value="ECO:0007669"/>
    <property type="project" value="TreeGrafter"/>
</dbReference>
<gene>
    <name evidence="22" type="primary">ZNF180</name>
</gene>
<evidence type="ECO:0000256" key="12">
    <source>
        <dbReference type="ARBA" id="ARBA00022853"/>
    </source>
</evidence>
<evidence type="ECO:0000256" key="1">
    <source>
        <dbReference type="ARBA" id="ARBA00004123"/>
    </source>
</evidence>
<dbReference type="FunFam" id="3.30.160.60:FF:000358">
    <property type="entry name" value="zinc finger protein 24"/>
    <property type="match status" value="2"/>
</dbReference>
<feature type="domain" description="C2H2-type" evidence="20">
    <location>
        <begin position="426"/>
        <end position="453"/>
    </location>
</feature>
<dbReference type="Pfam" id="PF00096">
    <property type="entry name" value="zf-C2H2"/>
    <property type="match status" value="8"/>
</dbReference>
<name>A0AAY5F1I3_ELEEL</name>
<dbReference type="InterPro" id="IPR013087">
    <property type="entry name" value="Znf_C2H2_type"/>
</dbReference>
<evidence type="ECO:0000256" key="18">
    <source>
        <dbReference type="PROSITE-ProRule" id="PRU00042"/>
    </source>
</evidence>
<evidence type="ECO:0000256" key="14">
    <source>
        <dbReference type="ARBA" id="ARBA00023125"/>
    </source>
</evidence>
<evidence type="ECO:0008006" key="24">
    <source>
        <dbReference type="Google" id="ProtNLM"/>
    </source>
</evidence>
<evidence type="ECO:0000256" key="13">
    <source>
        <dbReference type="ARBA" id="ARBA00023015"/>
    </source>
</evidence>
<feature type="domain" description="C2H2-type" evidence="20">
    <location>
        <begin position="538"/>
        <end position="565"/>
    </location>
</feature>
<evidence type="ECO:0000256" key="16">
    <source>
        <dbReference type="ARBA" id="ARBA00023242"/>
    </source>
</evidence>
<keyword evidence="4" id="KW-0158">Chromosome</keyword>
<dbReference type="InterPro" id="IPR046341">
    <property type="entry name" value="SET_dom_sf"/>
</dbReference>
<protein>
    <recommendedName>
        <fullName evidence="24">Histone-lysine N-methyltransferase PRDM9-like</fullName>
    </recommendedName>
</protein>
<keyword evidence="10 18" id="KW-0863">Zinc-finger</keyword>
<evidence type="ECO:0000313" key="22">
    <source>
        <dbReference type="Ensembl" id="ENSEEEP00000062872.1"/>
    </source>
</evidence>
<comment type="catalytic activity">
    <reaction evidence="17">
        <text>N(6)-methyl-L-lysyl-[protein] + S-adenosyl-L-methionine = N(6),N(6)-dimethyl-L-lysyl-[protein] + S-adenosyl-L-homocysteine + H(+)</text>
        <dbReference type="Rhea" id="RHEA:54196"/>
        <dbReference type="Rhea" id="RHEA-COMP:13053"/>
        <dbReference type="Rhea" id="RHEA-COMP:13827"/>
        <dbReference type="ChEBI" id="CHEBI:15378"/>
        <dbReference type="ChEBI" id="CHEBI:57856"/>
        <dbReference type="ChEBI" id="CHEBI:59789"/>
        <dbReference type="ChEBI" id="CHEBI:61929"/>
        <dbReference type="ChEBI" id="CHEBI:61976"/>
    </reaction>
    <physiologicalReaction direction="left-to-right" evidence="17">
        <dbReference type="Rhea" id="RHEA:54197"/>
    </physiologicalReaction>
</comment>
<dbReference type="GO" id="GO:0042800">
    <property type="term" value="F:histone H3K4 methyltransferase activity"/>
    <property type="evidence" value="ECO:0007669"/>
    <property type="project" value="UniProtKB-ARBA"/>
</dbReference>
<dbReference type="FunFam" id="3.30.160.60:FF:000478">
    <property type="entry name" value="Zinc finger protein 133"/>
    <property type="match status" value="1"/>
</dbReference>
<dbReference type="Ensembl" id="ENSEEET00000062301.1">
    <property type="protein sequence ID" value="ENSEEEP00000062872.1"/>
    <property type="gene ID" value="ENSEEEG00000002454.2"/>
</dbReference>
<evidence type="ECO:0000256" key="2">
    <source>
        <dbReference type="ARBA" id="ARBA00004286"/>
    </source>
</evidence>
<accession>A0AAY5F1I3</accession>
<keyword evidence="8" id="KW-0479">Metal-binding</keyword>
<feature type="domain" description="C2H2-type" evidence="20">
    <location>
        <begin position="342"/>
        <end position="369"/>
    </location>
</feature>
<keyword evidence="15" id="KW-0804">Transcription</keyword>
<dbReference type="FunFam" id="2.170.270.10:FF:000031">
    <property type="entry name" value="probable histone-lysine N-methyltransferase PRDM7"/>
    <property type="match status" value="1"/>
</dbReference>
<dbReference type="Gene3D" id="2.170.270.10">
    <property type="entry name" value="SET domain"/>
    <property type="match status" value="1"/>
</dbReference>
<feature type="domain" description="C2H2-type" evidence="20">
    <location>
        <begin position="370"/>
        <end position="397"/>
    </location>
</feature>
<feature type="chain" id="PRO_5044188667" description="Histone-lysine N-methyltransferase PRDM9-like" evidence="19">
    <location>
        <begin position="16"/>
        <end position="570"/>
    </location>
</feature>
<evidence type="ECO:0000256" key="15">
    <source>
        <dbReference type="ARBA" id="ARBA00023163"/>
    </source>
</evidence>
<dbReference type="PANTHER" id="PTHR24393">
    <property type="entry name" value="ZINC FINGER PROTEIN"/>
    <property type="match status" value="1"/>
</dbReference>
<feature type="domain" description="C2H2-type" evidence="20">
    <location>
        <begin position="482"/>
        <end position="509"/>
    </location>
</feature>
<keyword evidence="19" id="KW-0732">Signal</keyword>
<dbReference type="GO" id="GO:0008270">
    <property type="term" value="F:zinc ion binding"/>
    <property type="evidence" value="ECO:0007669"/>
    <property type="project" value="UniProtKB-KW"/>
</dbReference>
<evidence type="ECO:0000256" key="4">
    <source>
        <dbReference type="ARBA" id="ARBA00022454"/>
    </source>
</evidence>
<keyword evidence="12" id="KW-0156">Chromatin regulator</keyword>
<dbReference type="GO" id="GO:0032259">
    <property type="term" value="P:methylation"/>
    <property type="evidence" value="ECO:0007669"/>
    <property type="project" value="UniProtKB-KW"/>
</dbReference>
<feature type="signal peptide" evidence="19">
    <location>
        <begin position="1"/>
        <end position="15"/>
    </location>
</feature>
<dbReference type="Pfam" id="PF21549">
    <property type="entry name" value="PRDM2_PR"/>
    <property type="match status" value="1"/>
</dbReference>
<dbReference type="FunFam" id="3.30.160.60:FF:002343">
    <property type="entry name" value="Zinc finger protein 33A"/>
    <property type="match status" value="2"/>
</dbReference>
<dbReference type="PROSITE" id="PS50157">
    <property type="entry name" value="ZINC_FINGER_C2H2_2"/>
    <property type="match status" value="9"/>
</dbReference>
<dbReference type="InterPro" id="IPR044417">
    <property type="entry name" value="PRDM7_9_PR-SET"/>
</dbReference>
<evidence type="ECO:0000256" key="8">
    <source>
        <dbReference type="ARBA" id="ARBA00022723"/>
    </source>
</evidence>
<dbReference type="GeneTree" id="ENSGT00940000158211"/>
<dbReference type="GO" id="GO:0001228">
    <property type="term" value="F:DNA-binding transcription activator activity, RNA polymerase II-specific"/>
    <property type="evidence" value="ECO:0007669"/>
    <property type="project" value="TreeGrafter"/>
</dbReference>
<dbReference type="PROSITE" id="PS50280">
    <property type="entry name" value="SET"/>
    <property type="match status" value="1"/>
</dbReference>
<feature type="domain" description="C2H2-type" evidence="20">
    <location>
        <begin position="510"/>
        <end position="537"/>
    </location>
</feature>
<dbReference type="AlphaFoldDB" id="A0AAY5F1I3"/>
<evidence type="ECO:0000256" key="7">
    <source>
        <dbReference type="ARBA" id="ARBA00022691"/>
    </source>
</evidence>
<comment type="subcellular location">
    <subcellularLocation>
        <location evidence="2">Chromosome</location>
    </subcellularLocation>
    <subcellularLocation>
        <location evidence="1">Nucleus</location>
    </subcellularLocation>
</comment>
<keyword evidence="6" id="KW-0808">Transferase</keyword>
<dbReference type="PROSITE" id="PS00028">
    <property type="entry name" value="ZINC_FINGER_C2H2_1"/>
    <property type="match status" value="9"/>
</dbReference>
<keyword evidence="7" id="KW-0949">S-adenosyl-L-methionine</keyword>
<feature type="domain" description="SET" evidence="21">
    <location>
        <begin position="92"/>
        <end position="206"/>
    </location>
</feature>
<feature type="domain" description="C2H2-type" evidence="20">
    <location>
        <begin position="454"/>
        <end position="481"/>
    </location>
</feature>
<evidence type="ECO:0000256" key="10">
    <source>
        <dbReference type="ARBA" id="ARBA00022771"/>
    </source>
</evidence>
<dbReference type="GO" id="GO:0005694">
    <property type="term" value="C:chromosome"/>
    <property type="evidence" value="ECO:0007669"/>
    <property type="project" value="UniProtKB-SubCell"/>
</dbReference>
<organism evidence="22 23">
    <name type="scientific">Electrophorus electricus</name>
    <name type="common">Electric eel</name>
    <name type="synonym">Gymnotus electricus</name>
    <dbReference type="NCBI Taxonomy" id="8005"/>
    <lineage>
        <taxon>Eukaryota</taxon>
        <taxon>Metazoa</taxon>
        <taxon>Chordata</taxon>
        <taxon>Craniata</taxon>
        <taxon>Vertebrata</taxon>
        <taxon>Euteleostomi</taxon>
        <taxon>Actinopterygii</taxon>
        <taxon>Neopterygii</taxon>
        <taxon>Teleostei</taxon>
        <taxon>Ostariophysi</taxon>
        <taxon>Gymnotiformes</taxon>
        <taxon>Gymnotoidei</taxon>
        <taxon>Gymnotidae</taxon>
        <taxon>Electrophorus</taxon>
    </lineage>
</organism>
<dbReference type="Gene3D" id="3.30.160.60">
    <property type="entry name" value="Classic Zinc Finger"/>
    <property type="match status" value="8"/>
</dbReference>
<keyword evidence="5" id="KW-0489">Methyltransferase</keyword>
<dbReference type="InterPro" id="IPR001214">
    <property type="entry name" value="SET_dom"/>
</dbReference>
<reference evidence="22" key="3">
    <citation type="submission" date="2025-09" db="UniProtKB">
        <authorList>
            <consortium name="Ensembl"/>
        </authorList>
    </citation>
    <scope>IDENTIFICATION</scope>
</reference>
<feature type="domain" description="C2H2-type" evidence="20">
    <location>
        <begin position="398"/>
        <end position="425"/>
    </location>
</feature>
<keyword evidence="9" id="KW-0677">Repeat</keyword>
<keyword evidence="14" id="KW-0238">DNA-binding</keyword>
<evidence type="ECO:0000256" key="6">
    <source>
        <dbReference type="ARBA" id="ARBA00022679"/>
    </source>
</evidence>
<dbReference type="SMART" id="SM00317">
    <property type="entry name" value="SET"/>
    <property type="match status" value="1"/>
</dbReference>
<evidence type="ECO:0000256" key="17">
    <source>
        <dbReference type="ARBA" id="ARBA00052988"/>
    </source>
</evidence>
<sequence length="570" mass="66164">MLIFLIIVVVVVVMAAVPFLQLNTHSRGSNVRNRARVIYTEEEEPTDEDYFYCEECRSFFIEKCEVHGPPHIIPDTPVPVGVTDRARQTLPSGLEIQKSSIHDAGLGVFNKGQTVPVGAHFGPYQGELIDKEEAMNSGYSWVIFKSKHCDEYIDAKRETHSNWMRYVNCARNDEEQNLVAFQYRGGILYRCYRPIKAGQELLVWYGDEYAKDLGITFDYIWNKKCSAKVFKLKPLTVVYHNYVAAHTEFVMSFFPLEMNDVHFEVFSCSECKLSYTAQIYLHKHVRRCHHEEYVKLLKSGKIKTENLAPINSFSTPQMFSVTVHTNIPHRQSQKDTEKKRTHHCSECGKNFSRQSILQTHQRTHTGEKPYHCSECGKSFIQQSSLQRHQRTHTGEKPYHCSECGKNFSRQSHLQTHQRTHTGEKPYHCSECGKSFIQQSNLQHHQRTHTGEKPYHCSECGKNFSRQSHLQTHQRTHTGEKPYHCSECGKNFSRQSHLQTHQRTHTGEKPYHCSECGKNFSRQSYLQTHQCTHTGEKPYHCSECGKNFSRQSILQTHQRTHTGEKPYHCSE</sequence>
<dbReference type="SUPFAM" id="SSF57667">
    <property type="entry name" value="beta-beta-alpha zinc fingers"/>
    <property type="match status" value="5"/>
</dbReference>
<dbReference type="SUPFAM" id="SSF82199">
    <property type="entry name" value="SET domain"/>
    <property type="match status" value="1"/>
</dbReference>
<feature type="domain" description="C2H2-type" evidence="20">
    <location>
        <begin position="266"/>
        <end position="294"/>
    </location>
</feature>
<dbReference type="SMART" id="SM00355">
    <property type="entry name" value="ZnF_C2H2"/>
    <property type="match status" value="9"/>
</dbReference>
<evidence type="ECO:0000256" key="9">
    <source>
        <dbReference type="ARBA" id="ARBA00022737"/>
    </source>
</evidence>
<dbReference type="PANTHER" id="PTHR24393:SF158">
    <property type="entry name" value="C2H2-TYPE DOMAIN-CONTAINING PROTEIN"/>
    <property type="match status" value="1"/>
</dbReference>
<evidence type="ECO:0000256" key="5">
    <source>
        <dbReference type="ARBA" id="ARBA00022603"/>
    </source>
</evidence>
<dbReference type="FunFam" id="3.30.160.60:FF:000663">
    <property type="entry name" value="Zinc finger protein 45"/>
    <property type="match status" value="1"/>
</dbReference>
<dbReference type="CDD" id="cd19193">
    <property type="entry name" value="PR-SET_PRDM7_9"/>
    <property type="match status" value="1"/>
</dbReference>
<dbReference type="FunFam" id="3.30.160.60:FF:002063">
    <property type="entry name" value="RB associated KRAB zinc finger"/>
    <property type="match status" value="2"/>
</dbReference>
<dbReference type="InterPro" id="IPR036236">
    <property type="entry name" value="Znf_C2H2_sf"/>
</dbReference>
<comment type="similarity">
    <text evidence="3">Belongs to the krueppel C2H2-type zinc-finger protein family.</text>
</comment>
<evidence type="ECO:0000256" key="19">
    <source>
        <dbReference type="SAM" id="SignalP"/>
    </source>
</evidence>
<reference evidence="22 23" key="1">
    <citation type="submission" date="2020-05" db="EMBL/GenBank/DDBJ databases">
        <title>Electrophorus electricus (electric eel) genome, fEleEle1, primary haplotype.</title>
        <authorList>
            <person name="Myers G."/>
            <person name="Meyer A."/>
            <person name="Fedrigo O."/>
            <person name="Formenti G."/>
            <person name="Rhie A."/>
            <person name="Tracey A."/>
            <person name="Sims Y."/>
            <person name="Jarvis E.D."/>
        </authorList>
    </citation>
    <scope>NUCLEOTIDE SEQUENCE [LARGE SCALE GENOMIC DNA]</scope>
</reference>
<dbReference type="GO" id="GO:0005634">
    <property type="term" value="C:nucleus"/>
    <property type="evidence" value="ECO:0007669"/>
    <property type="project" value="UniProtKB-SubCell"/>
</dbReference>
<evidence type="ECO:0000256" key="11">
    <source>
        <dbReference type="ARBA" id="ARBA00022833"/>
    </source>
</evidence>
<keyword evidence="13" id="KW-0805">Transcription regulation</keyword>
<evidence type="ECO:0000256" key="3">
    <source>
        <dbReference type="ARBA" id="ARBA00006991"/>
    </source>
</evidence>
<proteinExistence type="inferred from homology"/>
<reference evidence="22" key="2">
    <citation type="submission" date="2025-08" db="UniProtKB">
        <authorList>
            <consortium name="Ensembl"/>
        </authorList>
    </citation>
    <scope>IDENTIFICATION</scope>
</reference>